<name>A0A3B0ZEX7_9ZZZZ</name>
<dbReference type="InterPro" id="IPR001173">
    <property type="entry name" value="Glyco_trans_2-like"/>
</dbReference>
<gene>
    <name evidence="2" type="ORF">MNBD_GAMMA13-2045</name>
</gene>
<dbReference type="SUPFAM" id="SSF53448">
    <property type="entry name" value="Nucleotide-diphospho-sugar transferases"/>
    <property type="match status" value="1"/>
</dbReference>
<dbReference type="PANTHER" id="PTHR43685">
    <property type="entry name" value="GLYCOSYLTRANSFERASE"/>
    <property type="match status" value="1"/>
</dbReference>
<protein>
    <recommendedName>
        <fullName evidence="1">Glycosyltransferase 2-like domain-containing protein</fullName>
    </recommendedName>
</protein>
<evidence type="ECO:0000313" key="2">
    <source>
        <dbReference type="EMBL" id="VAW79924.1"/>
    </source>
</evidence>
<organism evidence="2">
    <name type="scientific">hydrothermal vent metagenome</name>
    <dbReference type="NCBI Taxonomy" id="652676"/>
    <lineage>
        <taxon>unclassified sequences</taxon>
        <taxon>metagenomes</taxon>
        <taxon>ecological metagenomes</taxon>
    </lineage>
</organism>
<dbReference type="InterPro" id="IPR050834">
    <property type="entry name" value="Glycosyltransf_2"/>
</dbReference>
<dbReference type="AlphaFoldDB" id="A0A3B0ZEX7"/>
<dbReference type="InterPro" id="IPR029044">
    <property type="entry name" value="Nucleotide-diphossugar_trans"/>
</dbReference>
<dbReference type="Gene3D" id="3.90.550.10">
    <property type="entry name" value="Spore Coat Polysaccharide Biosynthesis Protein SpsA, Chain A"/>
    <property type="match status" value="1"/>
</dbReference>
<dbReference type="PANTHER" id="PTHR43685:SF11">
    <property type="entry name" value="GLYCOSYLTRANSFERASE TAGX-RELATED"/>
    <property type="match status" value="1"/>
</dbReference>
<dbReference type="EMBL" id="UOFK01000207">
    <property type="protein sequence ID" value="VAW79924.1"/>
    <property type="molecule type" value="Genomic_DNA"/>
</dbReference>
<proteinExistence type="predicted"/>
<evidence type="ECO:0000259" key="1">
    <source>
        <dbReference type="Pfam" id="PF00535"/>
    </source>
</evidence>
<sequence>MRYVTVCICTYRRPDGLKRLLAGLCEQVFEDVATPVINIIVTDNECNDDNRKICNQLEKQHQLPLLYLRETQRGISYARNTCLDNLPENSDFVAMIDDDEVPEPGWLNHLLYAQERTSADIVSGPTLPVFEADTPTWIVDTGYFFKPHCPHHYRDLEPFPPTATCNVLMRTDIFTESGLCFDPALALSGSEDKLFFQDLKQQGLHFVWAAKAITHESIPAERARLGYMLSEALRRGSTKFYTKTRLKASTQSLHYKLAIRSVIRSLSGIVKHTGYACLYLLGGKAQQHKAILNMLDATENIGFLGSVFGYKKNHY</sequence>
<reference evidence="2" key="1">
    <citation type="submission" date="2018-06" db="EMBL/GenBank/DDBJ databases">
        <authorList>
            <person name="Zhirakovskaya E."/>
        </authorList>
    </citation>
    <scope>NUCLEOTIDE SEQUENCE</scope>
</reference>
<accession>A0A3B0ZEX7</accession>
<dbReference type="Pfam" id="PF00535">
    <property type="entry name" value="Glycos_transf_2"/>
    <property type="match status" value="1"/>
</dbReference>
<feature type="domain" description="Glycosyltransferase 2-like" evidence="1">
    <location>
        <begin position="5"/>
        <end position="162"/>
    </location>
</feature>
<dbReference type="CDD" id="cd00761">
    <property type="entry name" value="Glyco_tranf_GTA_type"/>
    <property type="match status" value="1"/>
</dbReference>